<dbReference type="EMBL" id="LUCV01000042">
    <property type="protein sequence ID" value="OAI86084.1"/>
    <property type="molecule type" value="Genomic_DNA"/>
</dbReference>
<proteinExistence type="predicted"/>
<feature type="transmembrane region" description="Helical" evidence="1">
    <location>
        <begin position="26"/>
        <end position="51"/>
    </location>
</feature>
<reference evidence="2 3" key="1">
    <citation type="submission" date="2016-03" db="EMBL/GenBank/DDBJ databases">
        <title>Draft Genome Assembly of Pseudomonas putida strain CBF10-2.</title>
        <authorList>
            <person name="Iyer R.S."/>
            <person name="Damania A."/>
        </authorList>
    </citation>
    <scope>NUCLEOTIDE SEQUENCE [LARGE SCALE GENOMIC DNA]</scope>
    <source>
        <strain evidence="2 3">CBF10-2</strain>
    </source>
</reference>
<feature type="transmembrane region" description="Helical" evidence="1">
    <location>
        <begin position="72"/>
        <end position="95"/>
    </location>
</feature>
<evidence type="ECO:0000313" key="3">
    <source>
        <dbReference type="Proteomes" id="UP000077752"/>
    </source>
</evidence>
<sequence>MPEDSADSGLQAERTVLAWRRTQVSLWLVACLAWRGELLLVAGMAALLALLGRARERQVYRRGLGMLRREQGLPAVYSVPLCALGMALLVLGAGLRRSL</sequence>
<dbReference type="RefSeq" id="WP_064304349.1">
    <property type="nucleotide sequence ID" value="NZ_LUCV01000042.1"/>
</dbReference>
<keyword evidence="1" id="KW-0472">Membrane</keyword>
<dbReference type="AlphaFoldDB" id="A0A177SD88"/>
<keyword evidence="1" id="KW-0812">Transmembrane</keyword>
<organism evidence="2 3">
    <name type="scientific">Pseudomonas putida</name>
    <name type="common">Arthrobacter siderocapsulatus</name>
    <dbReference type="NCBI Taxonomy" id="303"/>
    <lineage>
        <taxon>Bacteria</taxon>
        <taxon>Pseudomonadati</taxon>
        <taxon>Pseudomonadota</taxon>
        <taxon>Gammaproteobacteria</taxon>
        <taxon>Pseudomonadales</taxon>
        <taxon>Pseudomonadaceae</taxon>
        <taxon>Pseudomonas</taxon>
    </lineage>
</organism>
<comment type="caution">
    <text evidence="2">The sequence shown here is derived from an EMBL/GenBank/DDBJ whole genome shotgun (WGS) entry which is preliminary data.</text>
</comment>
<keyword evidence="1" id="KW-1133">Transmembrane helix</keyword>
<name>A0A177SD88_PSEPU</name>
<evidence type="ECO:0000313" key="2">
    <source>
        <dbReference type="EMBL" id="OAI86084.1"/>
    </source>
</evidence>
<gene>
    <name evidence="2" type="ORF">AYO28_25630</name>
</gene>
<dbReference type="Proteomes" id="UP000077752">
    <property type="component" value="Unassembled WGS sequence"/>
</dbReference>
<protein>
    <submittedName>
        <fullName evidence="2">Uncharacterized protein</fullName>
    </submittedName>
</protein>
<accession>A0A177SD88</accession>
<evidence type="ECO:0000256" key="1">
    <source>
        <dbReference type="SAM" id="Phobius"/>
    </source>
</evidence>